<dbReference type="PRINTS" id="PR00625">
    <property type="entry name" value="JDOMAIN"/>
</dbReference>
<dbReference type="AlphaFoldDB" id="A0A3N4LIC5"/>
<protein>
    <submittedName>
        <fullName evidence="6">DnaJ-domain-containing protein</fullName>
    </submittedName>
</protein>
<dbReference type="CDD" id="cd06257">
    <property type="entry name" value="DnaJ"/>
    <property type="match status" value="1"/>
</dbReference>
<dbReference type="PROSITE" id="PS50076">
    <property type="entry name" value="DNAJ_2"/>
    <property type="match status" value="1"/>
</dbReference>
<evidence type="ECO:0000256" key="4">
    <source>
        <dbReference type="SAM" id="SignalP"/>
    </source>
</evidence>
<name>A0A3N4LIC5_9PEZI</name>
<dbReference type="GO" id="GO:0034975">
    <property type="term" value="P:protein folding in endoplasmic reticulum"/>
    <property type="evidence" value="ECO:0007669"/>
    <property type="project" value="TreeGrafter"/>
</dbReference>
<dbReference type="PROSITE" id="PS00636">
    <property type="entry name" value="DNAJ_1"/>
    <property type="match status" value="1"/>
</dbReference>
<evidence type="ECO:0000259" key="5">
    <source>
        <dbReference type="PROSITE" id="PS50076"/>
    </source>
</evidence>
<evidence type="ECO:0000256" key="1">
    <source>
        <dbReference type="ARBA" id="ARBA00004240"/>
    </source>
</evidence>
<dbReference type="STRING" id="1051890.A0A3N4LIC5"/>
<sequence>MKLPLRKFAFAAASLPFLYPSLTAASDPPAADTTLPVQHLLDSANALFAAGDMYGALDKLDAAIKKDPQDYLTVFKRGATYLSLGRLSQANADFDTVLTLRPGFDSALLQRAKIKTKTGDWKAARKDYEAVGGKTEEVAELAAAEKASKEAGKAEKKKDWEACISNAGVVLQLAPQLAEVRGRRARCRLARGDTLEGISDLQQLAILNPALTDPHLHVSSLYFYALGEPEPAREQLRHCLTFDQDNKACKAHLRKIRTMAKSIEKVKSLQDKKLLSSATKLLVGSDGLLEQARSEIKSLTSKGYLTPSAGSGLLTTLLTLICDSYVSLNNHPLATAYCDELLTYSPTSLPAVLNKAKRLIEKEQYDQATILLENAREHHPHDQRLLNLIREAQMMLRRSKSKDYYKVLGVSRDASEKEIKKAYRRLAKEWHPDTYQGDLGKEDVEKKYAQIGEAWEVLGNEELRARFDRYVMNQPS</sequence>
<dbReference type="Proteomes" id="UP000267821">
    <property type="component" value="Unassembled WGS sequence"/>
</dbReference>
<feature type="domain" description="J" evidence="5">
    <location>
        <begin position="403"/>
        <end position="471"/>
    </location>
</feature>
<keyword evidence="3" id="KW-0256">Endoplasmic reticulum</keyword>
<dbReference type="PANTHER" id="PTHR44140:SF2">
    <property type="entry name" value="LD25575P"/>
    <property type="match status" value="1"/>
</dbReference>
<proteinExistence type="predicted"/>
<dbReference type="EMBL" id="ML121559">
    <property type="protein sequence ID" value="RPB21438.1"/>
    <property type="molecule type" value="Genomic_DNA"/>
</dbReference>
<keyword evidence="7" id="KW-1185">Reference proteome</keyword>
<gene>
    <name evidence="6" type="ORF">L211DRAFT_433941</name>
</gene>
<dbReference type="GO" id="GO:0051787">
    <property type="term" value="F:misfolded protein binding"/>
    <property type="evidence" value="ECO:0007669"/>
    <property type="project" value="TreeGrafter"/>
</dbReference>
<dbReference type="GO" id="GO:0051087">
    <property type="term" value="F:protein-folding chaperone binding"/>
    <property type="evidence" value="ECO:0007669"/>
    <property type="project" value="TreeGrafter"/>
</dbReference>
<dbReference type="SMART" id="SM00028">
    <property type="entry name" value="TPR"/>
    <property type="match status" value="5"/>
</dbReference>
<evidence type="ECO:0000313" key="6">
    <source>
        <dbReference type="EMBL" id="RPB21438.1"/>
    </source>
</evidence>
<feature type="chain" id="PRO_5018024332" evidence="4">
    <location>
        <begin position="26"/>
        <end position="476"/>
    </location>
</feature>
<dbReference type="InterPro" id="IPR019734">
    <property type="entry name" value="TPR_rpt"/>
</dbReference>
<dbReference type="InterPro" id="IPR051727">
    <property type="entry name" value="DnaJ_C3_Co-chaperones"/>
</dbReference>
<dbReference type="InterPro" id="IPR001623">
    <property type="entry name" value="DnaJ_domain"/>
</dbReference>
<dbReference type="Gene3D" id="1.25.40.10">
    <property type="entry name" value="Tetratricopeptide repeat domain"/>
    <property type="match status" value="1"/>
</dbReference>
<feature type="signal peptide" evidence="4">
    <location>
        <begin position="1"/>
        <end position="25"/>
    </location>
</feature>
<dbReference type="SMART" id="SM00271">
    <property type="entry name" value="DnaJ"/>
    <property type="match status" value="1"/>
</dbReference>
<evidence type="ECO:0000256" key="2">
    <source>
        <dbReference type="ARBA" id="ARBA00022729"/>
    </source>
</evidence>
<evidence type="ECO:0000313" key="7">
    <source>
        <dbReference type="Proteomes" id="UP000267821"/>
    </source>
</evidence>
<dbReference type="InterPro" id="IPR036869">
    <property type="entry name" value="J_dom_sf"/>
</dbReference>
<keyword evidence="2 4" id="KW-0732">Signal</keyword>
<dbReference type="InParanoid" id="A0A3N4LIC5"/>
<dbReference type="Pfam" id="PF00226">
    <property type="entry name" value="DnaJ"/>
    <property type="match status" value="1"/>
</dbReference>
<dbReference type="SUPFAM" id="SSF48452">
    <property type="entry name" value="TPR-like"/>
    <property type="match status" value="1"/>
</dbReference>
<accession>A0A3N4LIC5</accession>
<dbReference type="InterPro" id="IPR018253">
    <property type="entry name" value="DnaJ_domain_CS"/>
</dbReference>
<comment type="subcellular location">
    <subcellularLocation>
        <location evidence="1">Endoplasmic reticulum</location>
    </subcellularLocation>
</comment>
<evidence type="ECO:0000256" key="3">
    <source>
        <dbReference type="ARBA" id="ARBA00022824"/>
    </source>
</evidence>
<dbReference type="Gene3D" id="1.10.287.110">
    <property type="entry name" value="DnaJ domain"/>
    <property type="match status" value="1"/>
</dbReference>
<dbReference type="OrthoDB" id="1726119at2759"/>
<dbReference type="PANTHER" id="PTHR44140">
    <property type="entry name" value="LD25575P"/>
    <property type="match status" value="1"/>
</dbReference>
<organism evidence="6 7">
    <name type="scientific">Terfezia boudieri ATCC MYA-4762</name>
    <dbReference type="NCBI Taxonomy" id="1051890"/>
    <lineage>
        <taxon>Eukaryota</taxon>
        <taxon>Fungi</taxon>
        <taxon>Dikarya</taxon>
        <taxon>Ascomycota</taxon>
        <taxon>Pezizomycotina</taxon>
        <taxon>Pezizomycetes</taxon>
        <taxon>Pezizales</taxon>
        <taxon>Pezizaceae</taxon>
        <taxon>Terfezia</taxon>
    </lineage>
</organism>
<dbReference type="SUPFAM" id="SSF46565">
    <property type="entry name" value="Chaperone J-domain"/>
    <property type="match status" value="1"/>
</dbReference>
<dbReference type="InterPro" id="IPR011990">
    <property type="entry name" value="TPR-like_helical_dom_sf"/>
</dbReference>
<dbReference type="FunCoup" id="A0A3N4LIC5">
    <property type="interactions" value="1005"/>
</dbReference>
<reference evidence="6 7" key="1">
    <citation type="journal article" date="2018" name="Nat. Ecol. Evol.">
        <title>Pezizomycetes genomes reveal the molecular basis of ectomycorrhizal truffle lifestyle.</title>
        <authorList>
            <person name="Murat C."/>
            <person name="Payen T."/>
            <person name="Noel B."/>
            <person name="Kuo A."/>
            <person name="Morin E."/>
            <person name="Chen J."/>
            <person name="Kohler A."/>
            <person name="Krizsan K."/>
            <person name="Balestrini R."/>
            <person name="Da Silva C."/>
            <person name="Montanini B."/>
            <person name="Hainaut M."/>
            <person name="Levati E."/>
            <person name="Barry K.W."/>
            <person name="Belfiori B."/>
            <person name="Cichocki N."/>
            <person name="Clum A."/>
            <person name="Dockter R.B."/>
            <person name="Fauchery L."/>
            <person name="Guy J."/>
            <person name="Iotti M."/>
            <person name="Le Tacon F."/>
            <person name="Lindquist E.A."/>
            <person name="Lipzen A."/>
            <person name="Malagnac F."/>
            <person name="Mello A."/>
            <person name="Molinier V."/>
            <person name="Miyauchi S."/>
            <person name="Poulain J."/>
            <person name="Riccioni C."/>
            <person name="Rubini A."/>
            <person name="Sitrit Y."/>
            <person name="Splivallo R."/>
            <person name="Traeger S."/>
            <person name="Wang M."/>
            <person name="Zifcakova L."/>
            <person name="Wipf D."/>
            <person name="Zambonelli A."/>
            <person name="Paolocci F."/>
            <person name="Nowrousian M."/>
            <person name="Ottonello S."/>
            <person name="Baldrian P."/>
            <person name="Spatafora J.W."/>
            <person name="Henrissat B."/>
            <person name="Nagy L.G."/>
            <person name="Aury J.M."/>
            <person name="Wincker P."/>
            <person name="Grigoriev I.V."/>
            <person name="Bonfante P."/>
            <person name="Martin F.M."/>
        </authorList>
    </citation>
    <scope>NUCLEOTIDE SEQUENCE [LARGE SCALE GENOMIC DNA]</scope>
    <source>
        <strain evidence="6 7">ATCC MYA-4762</strain>
    </source>
</reference>
<dbReference type="GO" id="GO:0005783">
    <property type="term" value="C:endoplasmic reticulum"/>
    <property type="evidence" value="ECO:0007669"/>
    <property type="project" value="UniProtKB-SubCell"/>
</dbReference>